<dbReference type="GeneID" id="40085708"/>
<dbReference type="KEGG" id="vg:40085708"/>
<dbReference type="EMBL" id="KY979132">
    <property type="protein sequence ID" value="ASD50557.1"/>
    <property type="molecule type" value="Genomic_DNA"/>
</dbReference>
<evidence type="ECO:0000313" key="2">
    <source>
        <dbReference type="Proteomes" id="UP000224101"/>
    </source>
</evidence>
<sequence>MTSKCVVATIDDVFTSQQALEAGRMWLTREVDYKEDPAHATGGVYVGFAGFCFYVQARDGITSGYNAGYLEFYGPSGTVLARLPWSSAGIPEETDFRQFLVDKYGSEGGAMRALLDLGAER</sequence>
<reference evidence="1 2" key="1">
    <citation type="submission" date="2017-08" db="EMBL/GenBank/DDBJ databases">
        <title>Characterization and complete genome sequence of novel bacteriophage infecting the causal agent of bacterial fruit blotch, Acidovorax citrulli.</title>
        <authorList>
            <person name="Midani A.R."/>
            <person name="Park S.-H."/>
            <person name="Choi T.-J."/>
        </authorList>
    </citation>
    <scope>NUCLEOTIDE SEQUENCE [LARGE SCALE GENOMIC DNA]</scope>
</reference>
<proteinExistence type="predicted"/>
<evidence type="ECO:0000313" key="1">
    <source>
        <dbReference type="EMBL" id="ASD50557.1"/>
    </source>
</evidence>
<name>A0A218M3E1_9CAUD</name>
<keyword evidence="2" id="KW-1185">Reference proteome</keyword>
<dbReference type="RefSeq" id="YP_009609623.1">
    <property type="nucleotide sequence ID" value="NC_041997.1"/>
</dbReference>
<protein>
    <submittedName>
        <fullName evidence="1">Uncharacterized protein</fullName>
    </submittedName>
</protein>
<organism evidence="1 2">
    <name type="scientific">Acidovorax phage ACP17</name>
    <dbReference type="NCBI Taxonomy" id="2010329"/>
    <lineage>
        <taxon>Viruses</taxon>
        <taxon>Duplodnaviria</taxon>
        <taxon>Heunggongvirae</taxon>
        <taxon>Uroviricota</taxon>
        <taxon>Caudoviricetes</taxon>
        <taxon>Busanvirus</taxon>
        <taxon>Busanvirus ACP17</taxon>
    </lineage>
</organism>
<dbReference type="Proteomes" id="UP000224101">
    <property type="component" value="Segment"/>
</dbReference>
<accession>A0A218M3E1</accession>